<comment type="caution">
    <text evidence="2">The sequence shown here is derived from an EMBL/GenBank/DDBJ whole genome shotgun (WGS) entry which is preliminary data.</text>
</comment>
<organism evidence="2 3">
    <name type="scientific">Planococcus salinarum</name>
    <dbReference type="NCBI Taxonomy" id="622695"/>
    <lineage>
        <taxon>Bacteria</taxon>
        <taxon>Bacillati</taxon>
        <taxon>Bacillota</taxon>
        <taxon>Bacilli</taxon>
        <taxon>Bacillales</taxon>
        <taxon>Caryophanaceae</taxon>
        <taxon>Planococcus</taxon>
    </lineage>
</organism>
<protein>
    <recommendedName>
        <fullName evidence="4">50S ribosomal protein L28</fullName>
    </recommendedName>
</protein>
<proteinExistence type="predicted"/>
<evidence type="ECO:0000256" key="1">
    <source>
        <dbReference type="SAM" id="MobiDB-lite"/>
    </source>
</evidence>
<evidence type="ECO:0008006" key="4">
    <source>
        <dbReference type="Google" id="ProtNLM"/>
    </source>
</evidence>
<reference evidence="2" key="1">
    <citation type="submission" date="2016-07" db="EMBL/GenBank/DDBJ databases">
        <title>Draft genome Planococcus salivarum.</title>
        <authorList>
            <person name="See-Too W.S."/>
        </authorList>
    </citation>
    <scope>NUCLEOTIDE SEQUENCE [LARGE SCALE GENOMIC DNA]</scope>
    <source>
        <strain evidence="2">DSM 23820</strain>
    </source>
</reference>
<dbReference type="EMBL" id="MBQG01000030">
    <property type="protein sequence ID" value="OHX55951.1"/>
    <property type="molecule type" value="Genomic_DNA"/>
</dbReference>
<dbReference type="Proteomes" id="UP000242153">
    <property type="component" value="Unassembled WGS sequence"/>
</dbReference>
<accession>A0ABX3D234</accession>
<keyword evidence="3" id="KW-1185">Reference proteome</keyword>
<feature type="region of interest" description="Disordered" evidence="1">
    <location>
        <begin position="1"/>
        <end position="28"/>
    </location>
</feature>
<name>A0ABX3D234_9BACL</name>
<evidence type="ECO:0000313" key="3">
    <source>
        <dbReference type="Proteomes" id="UP000242153"/>
    </source>
</evidence>
<evidence type="ECO:0000313" key="2">
    <source>
        <dbReference type="EMBL" id="OHX55951.1"/>
    </source>
</evidence>
<gene>
    <name evidence="2" type="ORF">BB776_05400</name>
</gene>
<sequence length="83" mass="9364">MAVGVWTPRKATAPVKPRRHKTEQRRGGLCRIAGPAYDPRGWAAGVWTPRKATAKRWRKFNLGHLFATKQRSDATVFHVSKLA</sequence>